<evidence type="ECO:0000256" key="8">
    <source>
        <dbReference type="ARBA" id="ARBA00022840"/>
    </source>
</evidence>
<evidence type="ECO:0000256" key="6">
    <source>
        <dbReference type="ARBA" id="ARBA00022695"/>
    </source>
</evidence>
<evidence type="ECO:0000256" key="1">
    <source>
        <dbReference type="ARBA" id="ARBA00002324"/>
    </source>
</evidence>
<accession>Q7U8V6</accession>
<feature type="domain" description="Cytidyltransferase-like" evidence="11">
    <location>
        <begin position="7"/>
        <end position="134"/>
    </location>
</feature>
<comment type="pathway">
    <text evidence="2">Cofactor biosynthesis; NAD(+) biosynthesis; deamido-NAD(+) from nicotinate D-ribonucleotide: step 1/1.</text>
</comment>
<dbReference type="PANTHER" id="PTHR39321:SF3">
    <property type="entry name" value="PHOSPHOPANTETHEINE ADENYLYLTRANSFERASE"/>
    <property type="match status" value="1"/>
</dbReference>
<organism evidence="12 13">
    <name type="scientific">Parasynechococcus marenigrum (strain WH8102)</name>
    <dbReference type="NCBI Taxonomy" id="84588"/>
    <lineage>
        <taxon>Bacteria</taxon>
        <taxon>Bacillati</taxon>
        <taxon>Cyanobacteriota</taxon>
        <taxon>Cyanophyceae</taxon>
        <taxon>Synechococcales</taxon>
        <taxon>Prochlorococcaceae</taxon>
        <taxon>Parasynechococcus</taxon>
        <taxon>Parasynechococcus marenigrum</taxon>
    </lineage>
</organism>
<dbReference type="InterPro" id="IPR004821">
    <property type="entry name" value="Cyt_trans-like"/>
</dbReference>
<keyword evidence="9" id="KW-0520">NAD</keyword>
<keyword evidence="5 12" id="KW-0808">Transferase</keyword>
<protein>
    <recommendedName>
        <fullName evidence="3">nicotinate-nucleotide adenylyltransferase</fullName>
        <ecNumber evidence="3">2.7.7.18</ecNumber>
    </recommendedName>
</protein>
<evidence type="ECO:0000256" key="4">
    <source>
        <dbReference type="ARBA" id="ARBA00022642"/>
    </source>
</evidence>
<dbReference type="UniPathway" id="UPA00253">
    <property type="reaction ID" value="UER00332"/>
</dbReference>
<keyword evidence="6 12" id="KW-0548">Nucleotidyltransferase</keyword>
<dbReference type="EMBL" id="BX569690">
    <property type="protein sequence ID" value="CAE07018.1"/>
    <property type="molecule type" value="Genomic_DNA"/>
</dbReference>
<keyword evidence="7" id="KW-0547">Nucleotide-binding</keyword>
<dbReference type="EC" id="2.7.7.18" evidence="3"/>
<keyword evidence="13" id="KW-1185">Reference proteome</keyword>
<name>Q7U8V6_PARMW</name>
<proteinExistence type="predicted"/>
<dbReference type="RefSeq" id="WP_011127374.1">
    <property type="nucleotide sequence ID" value="NC_005070.1"/>
</dbReference>
<dbReference type="AlphaFoldDB" id="Q7U8V6"/>
<evidence type="ECO:0000256" key="3">
    <source>
        <dbReference type="ARBA" id="ARBA00012389"/>
    </source>
</evidence>
<dbReference type="eggNOG" id="COG1057">
    <property type="taxonomic scope" value="Bacteria"/>
</dbReference>
<dbReference type="CDD" id="cd02165">
    <property type="entry name" value="NMNAT"/>
    <property type="match status" value="1"/>
</dbReference>
<dbReference type="InterPro" id="IPR005248">
    <property type="entry name" value="NadD/NMNAT"/>
</dbReference>
<evidence type="ECO:0000256" key="9">
    <source>
        <dbReference type="ARBA" id="ARBA00023027"/>
    </source>
</evidence>
<dbReference type="SUPFAM" id="SSF52374">
    <property type="entry name" value="Nucleotidylyl transferase"/>
    <property type="match status" value="1"/>
</dbReference>
<dbReference type="STRING" id="84588.SYNW0503"/>
<dbReference type="HOGENOM" id="CLU_069765_3_2_3"/>
<sequence length="191" mass="21107">MQKIALLGTSADPPTCGHQALLKGLLSLYPQVATWASDNPQKHHGAPLALRAQLLQALVEEINDPRLQQEQTLSHPFTIRTIEQATARWPEAELVFVVGSDLAALIPGWKSSAQWLSRCRLAIAPRQGWPLRDQALADLKRLGARIDLLELQVPASASSALRQSPEQRQIPAAVWTLLLEHNLYGLFPSLR</sequence>
<dbReference type="Proteomes" id="UP000001422">
    <property type="component" value="Chromosome"/>
</dbReference>
<evidence type="ECO:0000256" key="10">
    <source>
        <dbReference type="ARBA" id="ARBA00048721"/>
    </source>
</evidence>
<dbReference type="Pfam" id="PF01467">
    <property type="entry name" value="CTP_transf_like"/>
    <property type="match status" value="1"/>
</dbReference>
<dbReference type="KEGG" id="syw:SYNW0503"/>
<comment type="catalytic activity">
    <reaction evidence="10">
        <text>nicotinate beta-D-ribonucleotide + ATP + H(+) = deamido-NAD(+) + diphosphate</text>
        <dbReference type="Rhea" id="RHEA:22860"/>
        <dbReference type="ChEBI" id="CHEBI:15378"/>
        <dbReference type="ChEBI" id="CHEBI:30616"/>
        <dbReference type="ChEBI" id="CHEBI:33019"/>
        <dbReference type="ChEBI" id="CHEBI:57502"/>
        <dbReference type="ChEBI" id="CHEBI:58437"/>
        <dbReference type="EC" id="2.7.7.18"/>
    </reaction>
</comment>
<reference evidence="12 13" key="1">
    <citation type="journal article" date="2003" name="Nature">
        <title>The genome of a motile marine Synechococcus.</title>
        <authorList>
            <person name="Palenik B."/>
            <person name="Brahamsha B."/>
            <person name="Larimer F."/>
            <person name="Land M."/>
            <person name="Hauser L."/>
            <person name="Chain P."/>
            <person name="Lamerdin J."/>
            <person name="Regala W."/>
            <person name="Allen E.A."/>
            <person name="McCarren J."/>
            <person name="Paulsen I."/>
            <person name="Dufresne A."/>
            <person name="Partensky F."/>
            <person name="Webb E."/>
            <person name="Waterbury J."/>
        </authorList>
    </citation>
    <scope>NUCLEOTIDE SEQUENCE [LARGE SCALE GENOMIC DNA]</scope>
    <source>
        <strain evidence="12 13">WH8102</strain>
    </source>
</reference>
<dbReference type="GO" id="GO:0009435">
    <property type="term" value="P:NAD+ biosynthetic process"/>
    <property type="evidence" value="ECO:0007669"/>
    <property type="project" value="UniProtKB-UniPathway"/>
</dbReference>
<comment type="function">
    <text evidence="1">Catalyzes the reversible adenylation of nicotinate mononucleotide (NaMN) to nicotinic acid adenine dinucleotide (NaAD).</text>
</comment>
<keyword evidence="8" id="KW-0067">ATP-binding</keyword>
<dbReference type="Gene3D" id="3.40.50.620">
    <property type="entry name" value="HUPs"/>
    <property type="match status" value="1"/>
</dbReference>
<evidence type="ECO:0000313" key="13">
    <source>
        <dbReference type="Proteomes" id="UP000001422"/>
    </source>
</evidence>
<evidence type="ECO:0000256" key="2">
    <source>
        <dbReference type="ARBA" id="ARBA00005019"/>
    </source>
</evidence>
<gene>
    <name evidence="12" type="ordered locus">SYNW0503</name>
</gene>
<evidence type="ECO:0000256" key="7">
    <source>
        <dbReference type="ARBA" id="ARBA00022741"/>
    </source>
</evidence>
<dbReference type="GO" id="GO:0004515">
    <property type="term" value="F:nicotinate-nucleotide adenylyltransferase activity"/>
    <property type="evidence" value="ECO:0007669"/>
    <property type="project" value="UniProtKB-EC"/>
</dbReference>
<keyword evidence="4" id="KW-0662">Pyridine nucleotide biosynthesis</keyword>
<evidence type="ECO:0000256" key="5">
    <source>
        <dbReference type="ARBA" id="ARBA00022679"/>
    </source>
</evidence>
<dbReference type="InterPro" id="IPR014729">
    <property type="entry name" value="Rossmann-like_a/b/a_fold"/>
</dbReference>
<evidence type="ECO:0000313" key="12">
    <source>
        <dbReference type="EMBL" id="CAE07018.1"/>
    </source>
</evidence>
<dbReference type="PANTHER" id="PTHR39321">
    <property type="entry name" value="NICOTINATE-NUCLEOTIDE ADENYLYLTRANSFERASE-RELATED"/>
    <property type="match status" value="1"/>
</dbReference>
<dbReference type="GO" id="GO:0005524">
    <property type="term" value="F:ATP binding"/>
    <property type="evidence" value="ECO:0007669"/>
    <property type="project" value="UniProtKB-KW"/>
</dbReference>
<dbReference type="NCBIfam" id="NF000842">
    <property type="entry name" value="PRK00071.2-1"/>
    <property type="match status" value="1"/>
</dbReference>
<evidence type="ECO:0000259" key="11">
    <source>
        <dbReference type="Pfam" id="PF01467"/>
    </source>
</evidence>